<keyword evidence="2" id="KW-0521">NADP</keyword>
<comment type="similarity">
    <text evidence="1">Belongs to the aldehyde dehydrogenase family.</text>
</comment>
<dbReference type="InterPro" id="IPR047110">
    <property type="entry name" value="GABD/Sad-like"/>
</dbReference>
<dbReference type="EMBL" id="BAAABY010000016">
    <property type="protein sequence ID" value="GAA0459202.1"/>
    <property type="molecule type" value="Genomic_DNA"/>
</dbReference>
<dbReference type="CDD" id="cd07100">
    <property type="entry name" value="ALDH_SSADH1_GabD1"/>
    <property type="match status" value="1"/>
</dbReference>
<evidence type="ECO:0000313" key="6">
    <source>
        <dbReference type="Proteomes" id="UP001500909"/>
    </source>
</evidence>
<dbReference type="PANTHER" id="PTHR43217">
    <property type="entry name" value="SUCCINATE SEMIALDEHYDE DEHYDROGENASE [NAD(P)+] SAD"/>
    <property type="match status" value="1"/>
</dbReference>
<dbReference type="Gene3D" id="3.40.605.10">
    <property type="entry name" value="Aldehyde Dehydrogenase, Chain A, domain 1"/>
    <property type="match status" value="1"/>
</dbReference>
<dbReference type="InterPro" id="IPR044148">
    <property type="entry name" value="ALDH_GabD1-like"/>
</dbReference>
<reference evidence="5 6" key="1">
    <citation type="journal article" date="2019" name="Int. J. Syst. Evol. Microbiol.">
        <title>The Global Catalogue of Microorganisms (GCM) 10K type strain sequencing project: providing services to taxonomists for standard genome sequencing and annotation.</title>
        <authorList>
            <consortium name="The Broad Institute Genomics Platform"/>
            <consortium name="The Broad Institute Genome Sequencing Center for Infectious Disease"/>
            <person name="Wu L."/>
            <person name="Ma J."/>
        </authorList>
    </citation>
    <scope>NUCLEOTIDE SEQUENCE [LARGE SCALE GENOMIC DNA]</scope>
    <source>
        <strain evidence="5 6">JCM 4805</strain>
    </source>
</reference>
<sequence>MAIATVNPATGETLKTFDALNEGEIEDRLVRADQAWQEYRTTGFDRRATLLRKAADLLEADADDIARTMTTEMGKPLAQARAEAAKCVKTMRWYADQAEALLADEHPRAVDIKDSGGARAYVRYRPLGPVLAVMPWNFPLWQVIRFAAPALMAGNVGLLKHASNVPQTALYIEELFRRAGFPEGAFQTLLIGSGSVEMILRDPRVAAATLTGSEPAGQSVAAVAGDEIKKTVLELGGSDPYLVLPSADLEKAAATAVTARVQNNGQSCIAAKRFIVHTDVYDRFAALFTEKMNALRVGDPMADGTDVGPLSSEQGRADLEQLVDDATMHGATVLCGGGRPEGMDQGWFYRPTVLADVTKDMKIYYEEAFGPVATLFRVADLDEAIALANDTSFGLSSNAWTEDAAEQDRLVRDIQAGGIFFNGMTASHPGMPFGGAKRSGYGRELGDHGIREFCNITTVWYGAKG</sequence>
<evidence type="ECO:0000259" key="4">
    <source>
        <dbReference type="Pfam" id="PF00171"/>
    </source>
</evidence>
<keyword evidence="6" id="KW-1185">Reference proteome</keyword>
<dbReference type="Proteomes" id="UP001500909">
    <property type="component" value="Unassembled WGS sequence"/>
</dbReference>
<dbReference type="InterPro" id="IPR016163">
    <property type="entry name" value="Ald_DH_C"/>
</dbReference>
<dbReference type="InterPro" id="IPR016160">
    <property type="entry name" value="Ald_DH_CS_CYS"/>
</dbReference>
<evidence type="ECO:0000256" key="3">
    <source>
        <dbReference type="ARBA" id="ARBA00023002"/>
    </source>
</evidence>
<dbReference type="Pfam" id="PF00171">
    <property type="entry name" value="Aldedh"/>
    <property type="match status" value="1"/>
</dbReference>
<evidence type="ECO:0000256" key="1">
    <source>
        <dbReference type="ARBA" id="ARBA00009986"/>
    </source>
</evidence>
<evidence type="ECO:0000313" key="5">
    <source>
        <dbReference type="EMBL" id="GAA0459202.1"/>
    </source>
</evidence>
<dbReference type="Gene3D" id="3.40.309.10">
    <property type="entry name" value="Aldehyde Dehydrogenase, Chain A, domain 2"/>
    <property type="match status" value="1"/>
</dbReference>
<dbReference type="InterPro" id="IPR015590">
    <property type="entry name" value="Aldehyde_DH_dom"/>
</dbReference>
<name>A0ABN0ZUB6_9ACTN</name>
<proteinExistence type="inferred from homology"/>
<dbReference type="NCBIfam" id="NF006915">
    <property type="entry name" value="PRK09406.1"/>
    <property type="match status" value="1"/>
</dbReference>
<keyword evidence="3" id="KW-0560">Oxidoreductase</keyword>
<accession>A0ABN0ZUB6</accession>
<dbReference type="PROSITE" id="PS00070">
    <property type="entry name" value="ALDEHYDE_DEHYDR_CYS"/>
    <property type="match status" value="1"/>
</dbReference>
<dbReference type="SUPFAM" id="SSF53720">
    <property type="entry name" value="ALDH-like"/>
    <property type="match status" value="1"/>
</dbReference>
<gene>
    <name evidence="5" type="ORF">GCM10010361_23990</name>
</gene>
<dbReference type="PANTHER" id="PTHR43217:SF1">
    <property type="entry name" value="SUCCINATE SEMIALDEHYDE DEHYDROGENASE [NAD(P)+] SAD"/>
    <property type="match status" value="1"/>
</dbReference>
<dbReference type="InterPro" id="IPR016161">
    <property type="entry name" value="Ald_DH/histidinol_DH"/>
</dbReference>
<feature type="domain" description="Aldehyde dehydrogenase" evidence="4">
    <location>
        <begin position="3"/>
        <end position="459"/>
    </location>
</feature>
<dbReference type="RefSeq" id="WP_346094950.1">
    <property type="nucleotide sequence ID" value="NZ_BAAABY010000016.1"/>
</dbReference>
<organism evidence="5 6">
    <name type="scientific">Streptomyces olivaceiscleroticus</name>
    <dbReference type="NCBI Taxonomy" id="68245"/>
    <lineage>
        <taxon>Bacteria</taxon>
        <taxon>Bacillati</taxon>
        <taxon>Actinomycetota</taxon>
        <taxon>Actinomycetes</taxon>
        <taxon>Kitasatosporales</taxon>
        <taxon>Streptomycetaceae</taxon>
        <taxon>Streptomyces</taxon>
    </lineage>
</organism>
<comment type="caution">
    <text evidence="5">The sequence shown here is derived from an EMBL/GenBank/DDBJ whole genome shotgun (WGS) entry which is preliminary data.</text>
</comment>
<dbReference type="InterPro" id="IPR016162">
    <property type="entry name" value="Ald_DH_N"/>
</dbReference>
<protein>
    <submittedName>
        <fullName evidence="5">NADP-dependent succinic semialdehyde dehydrogenase</fullName>
    </submittedName>
</protein>
<evidence type="ECO:0000256" key="2">
    <source>
        <dbReference type="ARBA" id="ARBA00022857"/>
    </source>
</evidence>